<keyword evidence="1" id="KW-0479">Metal-binding</keyword>
<dbReference type="InterPro" id="IPR004843">
    <property type="entry name" value="Calcineurin-like_PHP"/>
</dbReference>
<dbReference type="InterPro" id="IPR051158">
    <property type="entry name" value="Metallophosphoesterase_sf"/>
</dbReference>
<keyword evidence="3" id="KW-1133">Transmembrane helix</keyword>
<proteinExistence type="predicted"/>
<comment type="caution">
    <text evidence="5">The sequence shown here is derived from an EMBL/GenBank/DDBJ whole genome shotgun (WGS) entry which is preliminary data.</text>
</comment>
<dbReference type="AlphaFoldDB" id="A0A7W5C944"/>
<dbReference type="InterPro" id="IPR029052">
    <property type="entry name" value="Metallo-depent_PP-like"/>
</dbReference>
<sequence>MRMTKKRLLVLMPILIAAVIVFLYYENNAIGITQYRLGSDKLPGGFESYRIVQLTDLHSKSFGKDQSTITRKVKKLKPDLIVMTGDLVDSKRYNTEVSLMLMRKMTEIAPVYYVTGNHEWGSRFPALAKGLRELGVHVMRNESETIKLGDGEIRIVGVDDPTFNHEAYDDVSRIKQHIAVALEDVDQSQTHYTILLSHRPELFAEYASQRFDLTFSGHAHGGQVRLPFLGGLVAPGQGFLPKYDGGKYTAGGSTMIVSRGLGNSIIPQRLFNRPEIVLVELARAD</sequence>
<dbReference type="Gene3D" id="3.60.21.10">
    <property type="match status" value="1"/>
</dbReference>
<accession>A0A7W5C944</accession>
<keyword evidence="2" id="KW-0378">Hydrolase</keyword>
<evidence type="ECO:0000256" key="1">
    <source>
        <dbReference type="ARBA" id="ARBA00022723"/>
    </source>
</evidence>
<keyword evidence="6" id="KW-1185">Reference proteome</keyword>
<dbReference type="GO" id="GO:0016020">
    <property type="term" value="C:membrane"/>
    <property type="evidence" value="ECO:0007669"/>
    <property type="project" value="GOC"/>
</dbReference>
<dbReference type="Proteomes" id="UP000518605">
    <property type="component" value="Unassembled WGS sequence"/>
</dbReference>
<organism evidence="5 6">
    <name type="scientific">Paenibacillus endophyticus</name>
    <dbReference type="NCBI Taxonomy" id="1294268"/>
    <lineage>
        <taxon>Bacteria</taxon>
        <taxon>Bacillati</taxon>
        <taxon>Bacillota</taxon>
        <taxon>Bacilli</taxon>
        <taxon>Bacillales</taxon>
        <taxon>Paenibacillaceae</taxon>
        <taxon>Paenibacillus</taxon>
    </lineage>
</organism>
<dbReference type="PANTHER" id="PTHR31302">
    <property type="entry name" value="TRANSMEMBRANE PROTEIN WITH METALLOPHOSPHOESTERASE DOMAIN-RELATED"/>
    <property type="match status" value="1"/>
</dbReference>
<dbReference type="GO" id="GO:0046872">
    <property type="term" value="F:metal ion binding"/>
    <property type="evidence" value="ECO:0007669"/>
    <property type="project" value="UniProtKB-KW"/>
</dbReference>
<keyword evidence="3" id="KW-0472">Membrane</keyword>
<evidence type="ECO:0000259" key="4">
    <source>
        <dbReference type="Pfam" id="PF00149"/>
    </source>
</evidence>
<evidence type="ECO:0000256" key="2">
    <source>
        <dbReference type="ARBA" id="ARBA00022801"/>
    </source>
</evidence>
<dbReference type="EMBL" id="JACHXW010000010">
    <property type="protein sequence ID" value="MBB3153421.1"/>
    <property type="molecule type" value="Genomic_DNA"/>
</dbReference>
<feature type="transmembrane region" description="Helical" evidence="3">
    <location>
        <begin position="7"/>
        <end position="25"/>
    </location>
</feature>
<dbReference type="SUPFAM" id="SSF56300">
    <property type="entry name" value="Metallo-dependent phosphatases"/>
    <property type="match status" value="1"/>
</dbReference>
<keyword evidence="3" id="KW-0812">Transmembrane</keyword>
<dbReference type="GO" id="GO:0009245">
    <property type="term" value="P:lipid A biosynthetic process"/>
    <property type="evidence" value="ECO:0007669"/>
    <property type="project" value="TreeGrafter"/>
</dbReference>
<protein>
    <recommendedName>
        <fullName evidence="4">Calcineurin-like phosphoesterase domain-containing protein</fullName>
    </recommendedName>
</protein>
<reference evidence="5 6" key="1">
    <citation type="submission" date="2020-08" db="EMBL/GenBank/DDBJ databases">
        <title>Genomic Encyclopedia of Type Strains, Phase III (KMG-III): the genomes of soil and plant-associated and newly described type strains.</title>
        <authorList>
            <person name="Whitman W."/>
        </authorList>
    </citation>
    <scope>NUCLEOTIDE SEQUENCE [LARGE SCALE GENOMIC DNA]</scope>
    <source>
        <strain evidence="5 6">CECT 8234</strain>
    </source>
</reference>
<gene>
    <name evidence="5" type="ORF">FHS16_003483</name>
</gene>
<name>A0A7W5C944_9BACL</name>
<evidence type="ECO:0000256" key="3">
    <source>
        <dbReference type="SAM" id="Phobius"/>
    </source>
</evidence>
<dbReference type="CDD" id="cd07385">
    <property type="entry name" value="MPP_YkuE_C"/>
    <property type="match status" value="1"/>
</dbReference>
<dbReference type="GO" id="GO:0008758">
    <property type="term" value="F:UDP-2,3-diacylglucosamine hydrolase activity"/>
    <property type="evidence" value="ECO:0007669"/>
    <property type="project" value="TreeGrafter"/>
</dbReference>
<feature type="domain" description="Calcineurin-like phosphoesterase" evidence="4">
    <location>
        <begin position="50"/>
        <end position="220"/>
    </location>
</feature>
<dbReference type="PANTHER" id="PTHR31302:SF31">
    <property type="entry name" value="PHOSPHODIESTERASE YAEI"/>
    <property type="match status" value="1"/>
</dbReference>
<evidence type="ECO:0000313" key="5">
    <source>
        <dbReference type="EMBL" id="MBB3153421.1"/>
    </source>
</evidence>
<evidence type="ECO:0000313" key="6">
    <source>
        <dbReference type="Proteomes" id="UP000518605"/>
    </source>
</evidence>
<dbReference type="Pfam" id="PF00149">
    <property type="entry name" value="Metallophos"/>
    <property type="match status" value="1"/>
</dbReference>